<accession>A0A446D0A5</accession>
<name>A0A446D0A5_9BURK</name>
<protein>
    <recommendedName>
        <fullName evidence="5">Tripartite tricarboxylate transporter family receptor</fullName>
    </recommendedName>
</protein>
<dbReference type="PANTHER" id="PTHR42928:SF5">
    <property type="entry name" value="BLR1237 PROTEIN"/>
    <property type="match status" value="1"/>
</dbReference>
<evidence type="ECO:0000313" key="4">
    <source>
        <dbReference type="Proteomes" id="UP000289465"/>
    </source>
</evidence>
<evidence type="ECO:0008006" key="5">
    <source>
        <dbReference type="Google" id="ProtNLM"/>
    </source>
</evidence>
<dbReference type="Pfam" id="PF03401">
    <property type="entry name" value="TctC"/>
    <property type="match status" value="1"/>
</dbReference>
<dbReference type="Proteomes" id="UP000289465">
    <property type="component" value="Unassembled WGS sequence"/>
</dbReference>
<reference evidence="3 4" key="1">
    <citation type="submission" date="2018-07" db="EMBL/GenBank/DDBJ databases">
        <authorList>
            <person name="Peeters C."/>
        </authorList>
    </citation>
    <scope>NUCLEOTIDE SEQUENCE [LARGE SCALE GENOMIC DNA]</scope>
    <source>
        <strain evidence="3 4">LMG 30378</strain>
    </source>
</reference>
<proteinExistence type="inferred from homology"/>
<feature type="chain" id="PRO_5019002146" description="Tripartite tricarboxylate transporter family receptor" evidence="2">
    <location>
        <begin position="42"/>
        <end position="341"/>
    </location>
</feature>
<evidence type="ECO:0000313" key="3">
    <source>
        <dbReference type="EMBL" id="SSW73564.1"/>
    </source>
</evidence>
<dbReference type="InterPro" id="IPR042100">
    <property type="entry name" value="Bug_dom1"/>
</dbReference>
<dbReference type="AlphaFoldDB" id="A0A446D0A5"/>
<comment type="similarity">
    <text evidence="1">Belongs to the UPF0065 (bug) family.</text>
</comment>
<dbReference type="InterPro" id="IPR005064">
    <property type="entry name" value="BUG"/>
</dbReference>
<gene>
    <name evidence="3" type="ORF">AVE30378_05910</name>
</gene>
<keyword evidence="2" id="KW-0732">Signal</keyword>
<sequence length="341" mass="36211">MRMAHHNNDMTVEMHMIARKACSAVAWGLFACTGLTAPSLAAESYPDRPPTWIVGYPAGGGSDFLARKVAQQLGSQLGQPVIIENKPGASTIIAAQAAARAPADGYTLFTADNGSLILNPALHSRLSYKAGDFAPVGLMARFPLLLVTDSAGPYATAAALIDAARKNPLLIQFASPGAGGPHHMAMELLKARADFQAEHIPYKGAAPAVQDVLAGRVPAMMLDTATAQPHIQAGKLRPLAVASASRLPIYPGVPTLKELGYDVEVYAWQGLVVPAATPPAIRERLASELQKSLENPRVKAALTEFGLEVTPSTPATMQRFIESETALWQALIQERGIRLEN</sequence>
<dbReference type="CDD" id="cd07012">
    <property type="entry name" value="PBP2_Bug_TTT"/>
    <property type="match status" value="1"/>
</dbReference>
<dbReference type="Gene3D" id="3.40.190.10">
    <property type="entry name" value="Periplasmic binding protein-like II"/>
    <property type="match status" value="1"/>
</dbReference>
<dbReference type="PROSITE" id="PS51257">
    <property type="entry name" value="PROKAR_LIPOPROTEIN"/>
    <property type="match status" value="1"/>
</dbReference>
<dbReference type="PANTHER" id="PTHR42928">
    <property type="entry name" value="TRICARBOXYLATE-BINDING PROTEIN"/>
    <property type="match status" value="1"/>
</dbReference>
<organism evidence="3 4">
    <name type="scientific">Achromobacter veterisilvae</name>
    <dbReference type="NCBI Taxonomy" id="2069367"/>
    <lineage>
        <taxon>Bacteria</taxon>
        <taxon>Pseudomonadati</taxon>
        <taxon>Pseudomonadota</taxon>
        <taxon>Betaproteobacteria</taxon>
        <taxon>Burkholderiales</taxon>
        <taxon>Alcaligenaceae</taxon>
        <taxon>Achromobacter</taxon>
    </lineage>
</organism>
<dbReference type="Gene3D" id="3.40.190.150">
    <property type="entry name" value="Bordetella uptake gene, domain 1"/>
    <property type="match status" value="1"/>
</dbReference>
<dbReference type="SUPFAM" id="SSF53850">
    <property type="entry name" value="Periplasmic binding protein-like II"/>
    <property type="match status" value="1"/>
</dbReference>
<dbReference type="EMBL" id="UFQC01000055">
    <property type="protein sequence ID" value="SSW73564.1"/>
    <property type="molecule type" value="Genomic_DNA"/>
</dbReference>
<dbReference type="PIRSF" id="PIRSF017082">
    <property type="entry name" value="YflP"/>
    <property type="match status" value="1"/>
</dbReference>
<evidence type="ECO:0000256" key="2">
    <source>
        <dbReference type="SAM" id="SignalP"/>
    </source>
</evidence>
<feature type="signal peptide" evidence="2">
    <location>
        <begin position="1"/>
        <end position="41"/>
    </location>
</feature>
<evidence type="ECO:0000256" key="1">
    <source>
        <dbReference type="ARBA" id="ARBA00006987"/>
    </source>
</evidence>